<dbReference type="CDD" id="cd19802">
    <property type="entry name" value="Bbox1_TRIM8-like"/>
    <property type="match status" value="1"/>
</dbReference>
<dbReference type="InterPro" id="IPR050991">
    <property type="entry name" value="ECM_Regulatory_Proteins"/>
</dbReference>
<keyword evidence="5" id="KW-1015">Disulfide bond</keyword>
<dbReference type="InterPro" id="IPR016186">
    <property type="entry name" value="C-type_lectin-like/link_sf"/>
</dbReference>
<dbReference type="InterPro" id="IPR018378">
    <property type="entry name" value="C-type_lectin_CS"/>
</dbReference>
<keyword evidence="12" id="KW-1185">Reference proteome</keyword>
<dbReference type="InterPro" id="IPR013783">
    <property type="entry name" value="Ig-like_fold"/>
</dbReference>
<feature type="domain" description="B box-type" evidence="9">
    <location>
        <begin position="77"/>
        <end position="110"/>
    </location>
</feature>
<dbReference type="GO" id="GO:0008270">
    <property type="term" value="F:zinc ion binding"/>
    <property type="evidence" value="ECO:0007669"/>
    <property type="project" value="UniProtKB-KW"/>
</dbReference>
<dbReference type="Gene3D" id="2.60.40.10">
    <property type="entry name" value="Immunoglobulins"/>
    <property type="match status" value="4"/>
</dbReference>
<evidence type="ECO:0000259" key="9">
    <source>
        <dbReference type="PROSITE" id="PS50119"/>
    </source>
</evidence>
<evidence type="ECO:0000256" key="4">
    <source>
        <dbReference type="ARBA" id="ARBA00022833"/>
    </source>
</evidence>
<dbReference type="SUPFAM" id="SSF56436">
    <property type="entry name" value="C-type lectin-like"/>
    <property type="match status" value="1"/>
</dbReference>
<feature type="region of interest" description="Disordered" evidence="7">
    <location>
        <begin position="531"/>
        <end position="553"/>
    </location>
</feature>
<keyword evidence="1" id="KW-0430">Lectin</keyword>
<dbReference type="CDD" id="cd03590">
    <property type="entry name" value="CLECT_DC-SIGN_like"/>
    <property type="match status" value="1"/>
</dbReference>
<reference evidence="12" key="1">
    <citation type="submission" date="2018-06" db="EMBL/GenBank/DDBJ databases">
        <title>Genome assembly of Danube salmon.</title>
        <authorList>
            <person name="Macqueen D.J."/>
            <person name="Gundappa M.K."/>
        </authorList>
    </citation>
    <scope>NUCLEOTIDE SEQUENCE [LARGE SCALE GENOMIC DNA]</scope>
</reference>
<dbReference type="InterPro" id="IPR003961">
    <property type="entry name" value="FN3_dom"/>
</dbReference>
<dbReference type="PROSITE" id="PS50119">
    <property type="entry name" value="ZF_BBOX"/>
    <property type="match status" value="1"/>
</dbReference>
<evidence type="ECO:0000256" key="1">
    <source>
        <dbReference type="ARBA" id="ARBA00022734"/>
    </source>
</evidence>
<dbReference type="SUPFAM" id="SSF49265">
    <property type="entry name" value="Fibronectin type III"/>
    <property type="match status" value="2"/>
</dbReference>
<feature type="domain" description="Fibronectin type-III" evidence="10">
    <location>
        <begin position="136"/>
        <end position="225"/>
    </location>
</feature>
<dbReference type="PROSITE" id="PS50853">
    <property type="entry name" value="FN3"/>
    <property type="match status" value="3"/>
</dbReference>
<keyword evidence="3 6" id="KW-0479">Metal-binding</keyword>
<evidence type="ECO:0000256" key="2">
    <source>
        <dbReference type="ARBA" id="ARBA00022737"/>
    </source>
</evidence>
<sequence length="722" mass="80804">MDPPPFYEEGKSTPEEKIRPGEVDCDICSEVQAVKFCQTCSVTYCETHIRQHYTVPKLQKHTLVDVTRDLVQKLCHHDYSPLEVFCRTDQMLICSQCAETNHKGHDTTLLETKKAGRQSCDGDQHTMLLSDDVLPPPGDIQVLLLTFNSVSLSWSSPQWLTGPQTFRVTWGCDSETSSTRVEGGHQLEISSLQPGEKYQFSVATEGEDGRQSRWVSASLSTVVPPRDLKMDHLEETSFTLHWSKAEGMEKVPQRFLISNCMPGTDPLTAVTDDCHKTFSNLQPGTEYTVSVTTVLSNGEQSEPVSTSICTILPAPDQLTVDSVDTTSAAVSWSQPPGLDQTQHHYQISYHCPGTEPHITTTSSHSITLSDLQGGTQYFVTVCTVLENGKQSQLVSTTLTTIPPAPDQLTVDSVNTTSAAVSWSQPPGLDQTQHHYQISYRCPGTEPHITTTPSHSITLSDLQPATEYSVTVCTVLENGKHSQLVSTTLTTVHFQWGKRPSRVAAVCVLLALIIGLWDSYATAERDQLQNSLNTRTTERDQLQNSLNTRTTERDQLQNSLNTRTTEIDKLIKSLNTTTMERDQLQKEIERLNWENKGSCPEGWRRFGCRCYYLSTEKKSWEKSRQDCLERGADLVIINSEEEQTFINGFKSVSYVWIGLTDSVTEGTWKWVDDTPLTSPKYWWSGEPGGGTYQNCGEIYYISSGQGVWRDLGCSFSQEWICEK</sequence>
<dbReference type="PANTHER" id="PTHR46708:SF2">
    <property type="entry name" value="FIBRONECTIN TYPE-III DOMAIN-CONTAINING PROTEIN"/>
    <property type="match status" value="1"/>
</dbReference>
<keyword evidence="3 6" id="KW-0863">Zinc-finger</keyword>
<protein>
    <submittedName>
        <fullName evidence="11">Uncharacterized protein</fullName>
    </submittedName>
</protein>
<dbReference type="Gene3D" id="1.20.5.400">
    <property type="match status" value="1"/>
</dbReference>
<dbReference type="Pfam" id="PF00643">
    <property type="entry name" value="zf-B_box"/>
    <property type="match status" value="1"/>
</dbReference>
<keyword evidence="4" id="KW-0862">Zinc</keyword>
<dbReference type="Pfam" id="PF00041">
    <property type="entry name" value="fn3"/>
    <property type="match status" value="4"/>
</dbReference>
<dbReference type="Gene3D" id="4.10.830.40">
    <property type="match status" value="1"/>
</dbReference>
<feature type="domain" description="Fibronectin type-III" evidence="10">
    <location>
        <begin position="404"/>
        <end position="494"/>
    </location>
</feature>
<evidence type="ECO:0000259" key="10">
    <source>
        <dbReference type="PROSITE" id="PS50853"/>
    </source>
</evidence>
<dbReference type="Ensembl" id="ENSHHUT00000090126.1">
    <property type="protein sequence ID" value="ENSHHUP00000087398.1"/>
    <property type="gene ID" value="ENSHHUG00000050541.1"/>
</dbReference>
<dbReference type="InterPro" id="IPR036116">
    <property type="entry name" value="FN3_sf"/>
</dbReference>
<dbReference type="PROSITE" id="PS50041">
    <property type="entry name" value="C_TYPE_LECTIN_2"/>
    <property type="match status" value="1"/>
</dbReference>
<proteinExistence type="predicted"/>
<dbReference type="Gene3D" id="3.30.160.60">
    <property type="entry name" value="Classic Zinc Finger"/>
    <property type="match status" value="1"/>
</dbReference>
<dbReference type="SUPFAM" id="SSF57845">
    <property type="entry name" value="B-box zinc-binding domain"/>
    <property type="match status" value="1"/>
</dbReference>
<accession>A0A4W5RN86</accession>
<dbReference type="InterPro" id="IPR033989">
    <property type="entry name" value="CD209-like_CTLD"/>
</dbReference>
<evidence type="ECO:0000256" key="5">
    <source>
        <dbReference type="ARBA" id="ARBA00023157"/>
    </source>
</evidence>
<organism evidence="11 12">
    <name type="scientific">Hucho hucho</name>
    <name type="common">huchen</name>
    <dbReference type="NCBI Taxonomy" id="62062"/>
    <lineage>
        <taxon>Eukaryota</taxon>
        <taxon>Metazoa</taxon>
        <taxon>Chordata</taxon>
        <taxon>Craniata</taxon>
        <taxon>Vertebrata</taxon>
        <taxon>Euteleostomi</taxon>
        <taxon>Actinopterygii</taxon>
        <taxon>Neopterygii</taxon>
        <taxon>Teleostei</taxon>
        <taxon>Protacanthopterygii</taxon>
        <taxon>Salmoniformes</taxon>
        <taxon>Salmonidae</taxon>
        <taxon>Salmoninae</taxon>
        <taxon>Hucho</taxon>
    </lineage>
</organism>
<reference evidence="11" key="3">
    <citation type="submission" date="2025-09" db="UniProtKB">
        <authorList>
            <consortium name="Ensembl"/>
        </authorList>
    </citation>
    <scope>IDENTIFICATION</scope>
</reference>
<dbReference type="SMART" id="SM00034">
    <property type="entry name" value="CLECT"/>
    <property type="match status" value="1"/>
</dbReference>
<evidence type="ECO:0000256" key="7">
    <source>
        <dbReference type="SAM" id="MobiDB-lite"/>
    </source>
</evidence>
<dbReference type="InterPro" id="IPR001304">
    <property type="entry name" value="C-type_lectin-like"/>
</dbReference>
<dbReference type="InterPro" id="IPR016187">
    <property type="entry name" value="CTDL_fold"/>
</dbReference>
<name>A0A4W5RN86_9TELE</name>
<evidence type="ECO:0000256" key="3">
    <source>
        <dbReference type="ARBA" id="ARBA00022771"/>
    </source>
</evidence>
<evidence type="ECO:0000259" key="8">
    <source>
        <dbReference type="PROSITE" id="PS50041"/>
    </source>
</evidence>
<dbReference type="AlphaFoldDB" id="A0A4W5RN86"/>
<evidence type="ECO:0000256" key="6">
    <source>
        <dbReference type="PROSITE-ProRule" id="PRU00024"/>
    </source>
</evidence>
<dbReference type="CDD" id="cd19769">
    <property type="entry name" value="Bbox2_TRIM16-like"/>
    <property type="match status" value="1"/>
</dbReference>
<feature type="domain" description="C-type lectin" evidence="8">
    <location>
        <begin position="605"/>
        <end position="721"/>
    </location>
</feature>
<keyword evidence="2" id="KW-0677">Repeat</keyword>
<feature type="domain" description="Fibronectin type-III" evidence="10">
    <location>
        <begin position="314"/>
        <end position="403"/>
    </location>
</feature>
<evidence type="ECO:0000313" key="11">
    <source>
        <dbReference type="Ensembl" id="ENSHHUP00000087398.1"/>
    </source>
</evidence>
<dbReference type="InterPro" id="IPR000315">
    <property type="entry name" value="Znf_B-box"/>
</dbReference>
<dbReference type="Pfam" id="PF00059">
    <property type="entry name" value="Lectin_C"/>
    <property type="match status" value="1"/>
</dbReference>
<dbReference type="GeneTree" id="ENSGT01020000230338"/>
<dbReference type="Gene3D" id="3.10.100.10">
    <property type="entry name" value="Mannose-Binding Protein A, subunit A"/>
    <property type="match status" value="1"/>
</dbReference>
<dbReference type="PROSITE" id="PS00615">
    <property type="entry name" value="C_TYPE_LECTIN_1"/>
    <property type="match status" value="1"/>
</dbReference>
<dbReference type="Proteomes" id="UP000314982">
    <property type="component" value="Unassembled WGS sequence"/>
</dbReference>
<dbReference type="SMART" id="SM00336">
    <property type="entry name" value="BBOX"/>
    <property type="match status" value="2"/>
</dbReference>
<dbReference type="CDD" id="cd00063">
    <property type="entry name" value="FN3"/>
    <property type="match status" value="4"/>
</dbReference>
<dbReference type="GO" id="GO:0030246">
    <property type="term" value="F:carbohydrate binding"/>
    <property type="evidence" value="ECO:0007669"/>
    <property type="project" value="UniProtKB-KW"/>
</dbReference>
<evidence type="ECO:0000313" key="12">
    <source>
        <dbReference type="Proteomes" id="UP000314982"/>
    </source>
</evidence>
<dbReference type="PANTHER" id="PTHR46708">
    <property type="entry name" value="TENASCIN"/>
    <property type="match status" value="1"/>
</dbReference>
<reference evidence="11" key="2">
    <citation type="submission" date="2025-08" db="UniProtKB">
        <authorList>
            <consortium name="Ensembl"/>
        </authorList>
    </citation>
    <scope>IDENTIFICATION</scope>
</reference>
<dbReference type="SMART" id="SM00060">
    <property type="entry name" value="FN3"/>
    <property type="match status" value="4"/>
</dbReference>